<dbReference type="InterPro" id="IPR000353">
    <property type="entry name" value="MHC_II_b_N"/>
</dbReference>
<dbReference type="InterPro" id="IPR050160">
    <property type="entry name" value="MHC/Immunoglobulin"/>
</dbReference>
<name>A0ABQ8MGR6_LABRO</name>
<dbReference type="SMART" id="SM00921">
    <property type="entry name" value="MHC_II_beta"/>
    <property type="match status" value="1"/>
</dbReference>
<protein>
    <recommendedName>
        <fullName evidence="7">Ig-like domain-containing protein</fullName>
    </recommendedName>
</protein>
<feature type="transmembrane region" description="Helical" evidence="6">
    <location>
        <begin position="218"/>
        <end position="239"/>
    </location>
</feature>
<keyword evidence="5" id="KW-0325">Glycoprotein</keyword>
<dbReference type="InterPro" id="IPR007110">
    <property type="entry name" value="Ig-like_dom"/>
</dbReference>
<evidence type="ECO:0000313" key="8">
    <source>
        <dbReference type="EMBL" id="KAI2661376.1"/>
    </source>
</evidence>
<dbReference type="SUPFAM" id="SSF48726">
    <property type="entry name" value="Immunoglobulin"/>
    <property type="match status" value="1"/>
</dbReference>
<dbReference type="InterPro" id="IPR036179">
    <property type="entry name" value="Ig-like_dom_sf"/>
</dbReference>
<dbReference type="Pfam" id="PF00969">
    <property type="entry name" value="MHC_II_beta"/>
    <property type="match status" value="1"/>
</dbReference>
<dbReference type="SMART" id="SM00407">
    <property type="entry name" value="IGc1"/>
    <property type="match status" value="1"/>
</dbReference>
<dbReference type="SUPFAM" id="SSF54452">
    <property type="entry name" value="MHC antigen-recognition domain"/>
    <property type="match status" value="1"/>
</dbReference>
<keyword evidence="2 6" id="KW-0812">Transmembrane</keyword>
<evidence type="ECO:0000259" key="7">
    <source>
        <dbReference type="PROSITE" id="PS50835"/>
    </source>
</evidence>
<dbReference type="EMBL" id="JACTAM010000008">
    <property type="protein sequence ID" value="KAI2661376.1"/>
    <property type="molecule type" value="Genomic_DNA"/>
</dbReference>
<evidence type="ECO:0000256" key="3">
    <source>
        <dbReference type="ARBA" id="ARBA00022989"/>
    </source>
</evidence>
<organism evidence="8 9">
    <name type="scientific">Labeo rohita</name>
    <name type="common">Indian major carp</name>
    <name type="synonym">Cyprinus rohita</name>
    <dbReference type="NCBI Taxonomy" id="84645"/>
    <lineage>
        <taxon>Eukaryota</taxon>
        <taxon>Metazoa</taxon>
        <taxon>Chordata</taxon>
        <taxon>Craniata</taxon>
        <taxon>Vertebrata</taxon>
        <taxon>Euteleostomi</taxon>
        <taxon>Actinopterygii</taxon>
        <taxon>Neopterygii</taxon>
        <taxon>Teleostei</taxon>
        <taxon>Ostariophysi</taxon>
        <taxon>Cypriniformes</taxon>
        <taxon>Cyprinidae</taxon>
        <taxon>Labeoninae</taxon>
        <taxon>Labeonini</taxon>
        <taxon>Labeo</taxon>
    </lineage>
</organism>
<dbReference type="InterPro" id="IPR013783">
    <property type="entry name" value="Ig-like_fold"/>
</dbReference>
<dbReference type="Pfam" id="PF07654">
    <property type="entry name" value="C1-set"/>
    <property type="match status" value="1"/>
</dbReference>
<proteinExistence type="predicted"/>
<sequence>MGKTADLAMVQKTIIDTIHKEADQYYLSRWSRCFYSARDLSDMVYIDNFYFNKHLFVQFNSTVGRFVGLNKYGLSVAEGWNNSPTLIAEIASVDTECKYNIKNRDPALRDKAVKPKVKLSLVKQAGAIFPAVLICSAYEFYPKHIKVSWLRNGEVVNSDVTSVMEMADGDWYYQIHSEMVYIPKYGEKISCMVDHASLNQPIVTDWDPLLPESEKIKVGIGASVLVLGVIIAAAGLIYYKIKSTRKQK</sequence>
<evidence type="ECO:0000256" key="4">
    <source>
        <dbReference type="ARBA" id="ARBA00023157"/>
    </source>
</evidence>
<dbReference type="PANTHER" id="PTHR19944">
    <property type="entry name" value="MHC CLASS II-RELATED"/>
    <property type="match status" value="1"/>
</dbReference>
<evidence type="ECO:0000256" key="1">
    <source>
        <dbReference type="ARBA" id="ARBA00004479"/>
    </source>
</evidence>
<comment type="subcellular location">
    <subcellularLocation>
        <location evidence="1">Membrane</location>
        <topology evidence="1">Single-pass type I membrane protein</topology>
    </subcellularLocation>
</comment>
<dbReference type="InterPro" id="IPR011162">
    <property type="entry name" value="MHC_I/II-like_Ag-recog"/>
</dbReference>
<dbReference type="PROSITE" id="PS50835">
    <property type="entry name" value="IG_LIKE"/>
    <property type="match status" value="1"/>
</dbReference>
<dbReference type="Gene3D" id="3.10.320.10">
    <property type="entry name" value="Class II Histocompatibility Antigen, M Beta Chain, Chain B, domain 1"/>
    <property type="match status" value="1"/>
</dbReference>
<gene>
    <name evidence="8" type="ORF">H4Q32_006953</name>
</gene>
<keyword evidence="6" id="KW-0472">Membrane</keyword>
<reference evidence="8 9" key="1">
    <citation type="submission" date="2022-01" db="EMBL/GenBank/DDBJ databases">
        <title>A high-quality chromosome-level genome assembly of rohu carp, Labeo rohita.</title>
        <authorList>
            <person name="Arick M.A. II"/>
            <person name="Hsu C.-Y."/>
            <person name="Magbanua Z."/>
            <person name="Pechanova O."/>
            <person name="Grover C."/>
            <person name="Miller E."/>
            <person name="Thrash A."/>
            <person name="Ezzel L."/>
            <person name="Alam S."/>
            <person name="Benzie J."/>
            <person name="Hamilton M."/>
            <person name="Karsi A."/>
            <person name="Lawrence M.L."/>
            <person name="Peterson D.G."/>
        </authorList>
    </citation>
    <scope>NUCLEOTIDE SEQUENCE [LARGE SCALE GENOMIC DNA]</scope>
    <source>
        <strain evidence="9">BAU-BD-2019</strain>
        <tissue evidence="8">Blood</tissue>
    </source>
</reference>
<keyword evidence="3 6" id="KW-1133">Transmembrane helix</keyword>
<dbReference type="InterPro" id="IPR014745">
    <property type="entry name" value="MHC_II_a/b_N"/>
</dbReference>
<comment type="caution">
    <text evidence="8">The sequence shown here is derived from an EMBL/GenBank/DDBJ whole genome shotgun (WGS) entry which is preliminary data.</text>
</comment>
<accession>A0ABQ8MGR6</accession>
<evidence type="ECO:0000256" key="5">
    <source>
        <dbReference type="ARBA" id="ARBA00023180"/>
    </source>
</evidence>
<evidence type="ECO:0000256" key="2">
    <source>
        <dbReference type="ARBA" id="ARBA00022692"/>
    </source>
</evidence>
<evidence type="ECO:0000256" key="6">
    <source>
        <dbReference type="SAM" id="Phobius"/>
    </source>
</evidence>
<dbReference type="Proteomes" id="UP000830375">
    <property type="component" value="Unassembled WGS sequence"/>
</dbReference>
<dbReference type="InterPro" id="IPR003597">
    <property type="entry name" value="Ig_C1-set"/>
</dbReference>
<dbReference type="Gene3D" id="2.60.40.10">
    <property type="entry name" value="Immunoglobulins"/>
    <property type="match status" value="1"/>
</dbReference>
<keyword evidence="9" id="KW-1185">Reference proteome</keyword>
<feature type="domain" description="Ig-like" evidence="7">
    <location>
        <begin position="115"/>
        <end position="204"/>
    </location>
</feature>
<keyword evidence="4" id="KW-1015">Disulfide bond</keyword>
<evidence type="ECO:0000313" key="9">
    <source>
        <dbReference type="Proteomes" id="UP000830375"/>
    </source>
</evidence>
<dbReference type="PANTHER" id="PTHR19944:SF99">
    <property type="entry name" value="HLA CLASS II HISTOCOMPATIBILITY ANTIGEN, DRB1 BETA CHAIN"/>
    <property type="match status" value="1"/>
</dbReference>